<reference evidence="5 6" key="1">
    <citation type="submission" date="2016-09" db="EMBL/GenBank/DDBJ databases">
        <authorList>
            <person name="Capua I."/>
            <person name="De Benedictis P."/>
            <person name="Joannis T."/>
            <person name="Lombin L.H."/>
            <person name="Cattoli G."/>
        </authorList>
    </citation>
    <scope>NUCLEOTIDE SEQUENCE [LARGE SCALE GENOMIC DNA]</scope>
    <source>
        <strain evidence="5 6">LMG 25899</strain>
    </source>
</reference>
<feature type="domain" description="ABC transporter" evidence="4">
    <location>
        <begin position="329"/>
        <end position="531"/>
    </location>
</feature>
<dbReference type="STRING" id="762845.BCR26_00385"/>
<dbReference type="NCBIfam" id="NF000355">
    <property type="entry name" value="ribo_prot_ABC_F"/>
    <property type="match status" value="1"/>
</dbReference>
<dbReference type="InterPro" id="IPR051309">
    <property type="entry name" value="ABCF_ATPase"/>
</dbReference>
<evidence type="ECO:0000313" key="6">
    <source>
        <dbReference type="Proteomes" id="UP000095256"/>
    </source>
</evidence>
<dbReference type="InterPro" id="IPR003439">
    <property type="entry name" value="ABC_transporter-like_ATP-bd"/>
</dbReference>
<evidence type="ECO:0000256" key="2">
    <source>
        <dbReference type="ARBA" id="ARBA00022840"/>
    </source>
</evidence>
<dbReference type="Pfam" id="PF12848">
    <property type="entry name" value="ABC_tran_Xtn"/>
    <property type="match status" value="1"/>
</dbReference>
<accession>A0A1E5L1H2</accession>
<evidence type="ECO:0000259" key="4">
    <source>
        <dbReference type="PROSITE" id="PS50893"/>
    </source>
</evidence>
<keyword evidence="3" id="KW-0175">Coiled coil</keyword>
<keyword evidence="6" id="KW-1185">Reference proteome</keyword>
<dbReference type="AlphaFoldDB" id="A0A1E5L1H2"/>
<dbReference type="InterPro" id="IPR032781">
    <property type="entry name" value="ABC_tran_Xtn"/>
</dbReference>
<proteinExistence type="predicted"/>
<dbReference type="PROSITE" id="PS50893">
    <property type="entry name" value="ABC_TRANSPORTER_2"/>
    <property type="match status" value="2"/>
</dbReference>
<comment type="caution">
    <text evidence="5">The sequence shown here is derived from an EMBL/GenBank/DDBJ whole genome shotgun (WGS) entry which is preliminary data.</text>
</comment>
<dbReference type="RefSeq" id="WP_069696977.1">
    <property type="nucleotide sequence ID" value="NZ_JAGGMA010000011.1"/>
</dbReference>
<dbReference type="Pfam" id="PF00005">
    <property type="entry name" value="ABC_tran"/>
    <property type="match status" value="2"/>
</dbReference>
<dbReference type="Gene3D" id="3.40.50.300">
    <property type="entry name" value="P-loop containing nucleotide triphosphate hydrolases"/>
    <property type="match status" value="2"/>
</dbReference>
<feature type="coiled-coil region" evidence="3">
    <location>
        <begin position="244"/>
        <end position="304"/>
    </location>
</feature>
<dbReference type="InterPro" id="IPR003593">
    <property type="entry name" value="AAA+_ATPase"/>
</dbReference>
<protein>
    <recommendedName>
        <fullName evidence="4">ABC transporter domain-containing protein</fullName>
    </recommendedName>
</protein>
<dbReference type="InterPro" id="IPR027417">
    <property type="entry name" value="P-loop_NTPase"/>
</dbReference>
<dbReference type="PANTHER" id="PTHR42855">
    <property type="entry name" value="ABC TRANSPORTER ATP-BINDING SUBUNIT"/>
    <property type="match status" value="1"/>
</dbReference>
<keyword evidence="2" id="KW-0067">ATP-binding</keyword>
<dbReference type="Proteomes" id="UP000095256">
    <property type="component" value="Unassembled WGS sequence"/>
</dbReference>
<evidence type="ECO:0000313" key="5">
    <source>
        <dbReference type="EMBL" id="OEH83966.1"/>
    </source>
</evidence>
<evidence type="ECO:0000256" key="3">
    <source>
        <dbReference type="SAM" id="Coils"/>
    </source>
</evidence>
<feature type="domain" description="ABC transporter" evidence="4">
    <location>
        <begin position="3"/>
        <end position="255"/>
    </location>
</feature>
<dbReference type="GO" id="GO:0016887">
    <property type="term" value="F:ATP hydrolysis activity"/>
    <property type="evidence" value="ECO:0007669"/>
    <property type="project" value="InterPro"/>
</dbReference>
<dbReference type="PROSITE" id="PS00211">
    <property type="entry name" value="ABC_TRANSPORTER_1"/>
    <property type="match status" value="1"/>
</dbReference>
<sequence>MLVQLQKITKNYGTLPLFENLNLKINQGDKIGLIGANGSGKSTVSKIIIGLESPDSGTVSCQKNIEIGYLSQIIKATEQPVRDYLLSSYSKLNDLQQQLTFLEQQMTERPEEIENVLANYGTRQEEFQLAGGYELESKLEMITNGLKINHLLNNNVSELSGGEQTLVELAKILVQENDLLLLDEPTNHLDTERICWLEGYLSHSKSACLIVSHDRSFLDNVVKKIVELEDGQLLEFQGNYSFYKKEKEVQLEKLRIDFAEQQKEIQKMKLAIRRFRQWGHEGDNEKYFKKAKQLEKRLEKIQKVPKPKEDKAKLEKKFKEAERSGKEVVLLNKVGKLFGHRILFKGASVSLFWQNRTAIIGANGTGKSTLLKLIAGIENPTEGEIKIGSKVQIGYLPQIIHYTEPTRTILQEFSNASEEFEQENRRILAKYGFYQEDVMKQVRFLSGGEKIRLELAKLMQKQVNFLLLDEPTNHLDIETREEIEEILENFNGTLLVISHDRFFLEKMFDVFLVIKGQQITKEIGYYSDIIVSE</sequence>
<dbReference type="PANTHER" id="PTHR42855:SF2">
    <property type="entry name" value="DRUG RESISTANCE ABC TRANSPORTER,ATP-BINDING PROTEIN"/>
    <property type="match status" value="1"/>
</dbReference>
<dbReference type="OrthoDB" id="9760950at2"/>
<keyword evidence="1" id="KW-0547">Nucleotide-binding</keyword>
<dbReference type="SUPFAM" id="SSF52540">
    <property type="entry name" value="P-loop containing nucleoside triphosphate hydrolases"/>
    <property type="match status" value="2"/>
</dbReference>
<gene>
    <name evidence="5" type="ORF">BCR26_00385</name>
</gene>
<organism evidence="5 6">
    <name type="scientific">Enterococcus rivorum</name>
    <dbReference type="NCBI Taxonomy" id="762845"/>
    <lineage>
        <taxon>Bacteria</taxon>
        <taxon>Bacillati</taxon>
        <taxon>Bacillota</taxon>
        <taxon>Bacilli</taxon>
        <taxon>Lactobacillales</taxon>
        <taxon>Enterococcaceae</taxon>
        <taxon>Enterococcus</taxon>
    </lineage>
</organism>
<evidence type="ECO:0000256" key="1">
    <source>
        <dbReference type="ARBA" id="ARBA00022741"/>
    </source>
</evidence>
<dbReference type="CDD" id="cd03221">
    <property type="entry name" value="ABCF_EF-3"/>
    <property type="match status" value="2"/>
</dbReference>
<dbReference type="SMART" id="SM00382">
    <property type="entry name" value="AAA"/>
    <property type="match status" value="2"/>
</dbReference>
<dbReference type="InterPro" id="IPR017871">
    <property type="entry name" value="ABC_transporter-like_CS"/>
</dbReference>
<dbReference type="FunFam" id="3.40.50.300:FF:000011">
    <property type="entry name" value="Putative ABC transporter ATP-binding component"/>
    <property type="match status" value="1"/>
</dbReference>
<name>A0A1E5L1H2_9ENTE</name>
<dbReference type="GO" id="GO:0005524">
    <property type="term" value="F:ATP binding"/>
    <property type="evidence" value="ECO:0007669"/>
    <property type="project" value="UniProtKB-KW"/>
</dbReference>
<dbReference type="EMBL" id="MIEK01000001">
    <property type="protein sequence ID" value="OEH83966.1"/>
    <property type="molecule type" value="Genomic_DNA"/>
</dbReference>